<reference evidence="2 3" key="2">
    <citation type="submission" date="2019-05" db="EMBL/GenBank/DDBJ databases">
        <authorList>
            <person name="Lianzixin W."/>
        </authorList>
    </citation>
    <scope>NUCLEOTIDE SEQUENCE [LARGE SCALE GENOMIC DNA]</scope>
    <source>
        <strain evidence="2 3">EC11</strain>
    </source>
</reference>
<organism evidence="2 3">
    <name type="scientific">Flavobacterium jejuense</name>
    <dbReference type="NCBI Taxonomy" id="1544455"/>
    <lineage>
        <taxon>Bacteria</taxon>
        <taxon>Pseudomonadati</taxon>
        <taxon>Bacteroidota</taxon>
        <taxon>Flavobacteriia</taxon>
        <taxon>Flavobacteriales</taxon>
        <taxon>Flavobacteriaceae</taxon>
        <taxon>Flavobacterium</taxon>
    </lineage>
</organism>
<protein>
    <submittedName>
        <fullName evidence="2">Uncharacterized protein</fullName>
    </submittedName>
</protein>
<evidence type="ECO:0000256" key="1">
    <source>
        <dbReference type="SAM" id="SignalP"/>
    </source>
</evidence>
<sequence length="160" mass="19196">MKTILLLFVLLLNTICAAQKEETFSKSEKEYFELLNYTPIQFNNDLENKWHNKIVKTDLNSIWKLKNAFNLYDLLNLNERQWLEEQVKRLALSFFLEKKPIILNTINLNYDNAKLIMRELKKEIIITTLNFDESGCFKNHHSENFIRIFNHQTEKLISKK</sequence>
<dbReference type="RefSeq" id="WP_140960073.1">
    <property type="nucleotide sequence ID" value="NZ_VEVQ02000002.1"/>
</dbReference>
<gene>
    <name evidence="2" type="ORF">FIA58_003430</name>
</gene>
<evidence type="ECO:0000313" key="3">
    <source>
        <dbReference type="Proteomes" id="UP000817854"/>
    </source>
</evidence>
<dbReference type="Proteomes" id="UP000817854">
    <property type="component" value="Unassembled WGS sequence"/>
</dbReference>
<keyword evidence="3" id="KW-1185">Reference proteome</keyword>
<evidence type="ECO:0000313" key="2">
    <source>
        <dbReference type="EMBL" id="NHN24718.1"/>
    </source>
</evidence>
<keyword evidence="1" id="KW-0732">Signal</keyword>
<proteinExistence type="predicted"/>
<accession>A0ABX0IQG5</accession>
<feature type="chain" id="PRO_5046403263" evidence="1">
    <location>
        <begin position="21"/>
        <end position="160"/>
    </location>
</feature>
<feature type="signal peptide" evidence="1">
    <location>
        <begin position="1"/>
        <end position="20"/>
    </location>
</feature>
<reference evidence="2 3" key="3">
    <citation type="submission" date="2020-02" db="EMBL/GenBank/DDBJ databases">
        <title>Flavobacterium profundi sp. nov., isolated from a deep-sea seamount.</title>
        <authorList>
            <person name="Zhang D.-C."/>
        </authorList>
    </citation>
    <scope>NUCLEOTIDE SEQUENCE [LARGE SCALE GENOMIC DNA]</scope>
    <source>
        <strain evidence="2 3">EC11</strain>
    </source>
</reference>
<reference evidence="3" key="1">
    <citation type="submission" date="2019-05" db="EMBL/GenBank/DDBJ databases">
        <title>Flavobacterium profundi sp. nov., isolated from a deep-sea seamount.</title>
        <authorList>
            <person name="Zhang D.-C."/>
        </authorList>
    </citation>
    <scope>NUCLEOTIDE SEQUENCE [LARGE SCALE GENOMIC DNA]</scope>
    <source>
        <strain evidence="3">EC11</strain>
    </source>
</reference>
<dbReference type="EMBL" id="VEVQ02000002">
    <property type="protein sequence ID" value="NHN24718.1"/>
    <property type="molecule type" value="Genomic_DNA"/>
</dbReference>
<comment type="caution">
    <text evidence="2">The sequence shown here is derived from an EMBL/GenBank/DDBJ whole genome shotgun (WGS) entry which is preliminary data.</text>
</comment>
<name>A0ABX0IQG5_9FLAO</name>